<dbReference type="SMART" id="SM00233">
    <property type="entry name" value="PH"/>
    <property type="match status" value="1"/>
</dbReference>
<feature type="region of interest" description="Disordered" evidence="1">
    <location>
        <begin position="520"/>
        <end position="621"/>
    </location>
</feature>
<dbReference type="SUPFAM" id="SSF50729">
    <property type="entry name" value="PH domain-like"/>
    <property type="match status" value="1"/>
</dbReference>
<feature type="compositionally biased region" description="Basic and acidic residues" evidence="1">
    <location>
        <begin position="666"/>
        <end position="687"/>
    </location>
</feature>
<dbReference type="EMBL" id="OD001873">
    <property type="protein sequence ID" value="CAD7403460.1"/>
    <property type="molecule type" value="Genomic_DNA"/>
</dbReference>
<feature type="region of interest" description="Disordered" evidence="1">
    <location>
        <begin position="641"/>
        <end position="691"/>
    </location>
</feature>
<feature type="region of interest" description="Disordered" evidence="1">
    <location>
        <begin position="733"/>
        <end position="791"/>
    </location>
</feature>
<evidence type="ECO:0000313" key="3">
    <source>
        <dbReference type="EMBL" id="CAD7403460.1"/>
    </source>
</evidence>
<accession>A0A7R9CXM0</accession>
<dbReference type="Pfam" id="PF00169">
    <property type="entry name" value="PH"/>
    <property type="match status" value="1"/>
</dbReference>
<name>A0A7R9CXM0_TIMPO</name>
<feature type="compositionally biased region" description="Basic and acidic residues" evidence="1">
    <location>
        <begin position="586"/>
        <end position="595"/>
    </location>
</feature>
<dbReference type="InterPro" id="IPR001849">
    <property type="entry name" value="PH_domain"/>
</dbReference>
<dbReference type="InterPro" id="IPR011993">
    <property type="entry name" value="PH-like_dom_sf"/>
</dbReference>
<feature type="region of interest" description="Disordered" evidence="1">
    <location>
        <begin position="1469"/>
        <end position="1494"/>
    </location>
</feature>
<feature type="compositionally biased region" description="Polar residues" evidence="1">
    <location>
        <begin position="1471"/>
        <end position="1494"/>
    </location>
</feature>
<dbReference type="CDD" id="cd00821">
    <property type="entry name" value="PH"/>
    <property type="match status" value="1"/>
</dbReference>
<feature type="domain" description="PH" evidence="2">
    <location>
        <begin position="17"/>
        <end position="121"/>
    </location>
</feature>
<proteinExistence type="predicted"/>
<feature type="region of interest" description="Disordered" evidence="1">
    <location>
        <begin position="875"/>
        <end position="932"/>
    </location>
</feature>
<evidence type="ECO:0000256" key="1">
    <source>
        <dbReference type="SAM" id="MobiDB-lite"/>
    </source>
</evidence>
<evidence type="ECO:0000259" key="2">
    <source>
        <dbReference type="PROSITE" id="PS50003"/>
    </source>
</evidence>
<reference evidence="3" key="1">
    <citation type="submission" date="2020-11" db="EMBL/GenBank/DDBJ databases">
        <authorList>
            <person name="Tran Van P."/>
        </authorList>
    </citation>
    <scope>NUCLEOTIDE SEQUENCE</scope>
</reference>
<dbReference type="PROSITE" id="PS50003">
    <property type="entry name" value="PH_DOMAIN"/>
    <property type="match status" value="1"/>
</dbReference>
<feature type="compositionally biased region" description="Basic and acidic residues" evidence="1">
    <location>
        <begin position="882"/>
        <end position="898"/>
    </location>
</feature>
<feature type="compositionally biased region" description="Polar residues" evidence="1">
    <location>
        <begin position="538"/>
        <end position="551"/>
    </location>
</feature>
<protein>
    <recommendedName>
        <fullName evidence="2">PH domain-containing protein</fullName>
    </recommendedName>
</protein>
<feature type="compositionally biased region" description="Basic and acidic residues" evidence="1">
    <location>
        <begin position="770"/>
        <end position="779"/>
    </location>
</feature>
<feature type="compositionally biased region" description="Basic and acidic residues" evidence="1">
    <location>
        <begin position="609"/>
        <end position="620"/>
    </location>
</feature>
<feature type="compositionally biased region" description="Basic and acidic residues" evidence="1">
    <location>
        <begin position="906"/>
        <end position="932"/>
    </location>
</feature>
<sequence length="1494" mass="168585">MAELQSEQDDTSQGKAGVKMASYLEKRGKLRVMSTWKRYWFVLEGRLLLYYKSELEYINLSACRGSINMGLASCVRPGAIRGPAHQGYVIEVVTRSQVITLRSKDRVLQEQWLQALLDSMALPHAATPIRRAGAPLHFRYSLETLPTLSEVEVAVGETKPKQNTLPYQRKETTVSRHDSVLGRIKRIGGHSYGGSLETILKRRNETYASEPNELYTSPNSDISTKKSVDRIHTVQDHKTSEFEISEVIETNKSQNIDTPEKYTKILAKVEVNPNNQPVVTIYDKQDDPSNVLMNKKTPQSYSSLMHEEDNINTLSESIYDDSVVSENISKSDVCDKHTENIPQHHEDDDKDIKRSEIIRKLDHITSTFKEISSQQKSSQITYKNELNDSDFRQNSLLSVKTVKPLSQVEETVDENRRSISMENLLYQKTKTLDSDHGSSEEELRSFSKPVGSYEDLKGCSTSTLDKTKEKVSSIVKVISNNDAKTCVKNEQNTNSFEDTSEYDYYSCYDKVSLMENLKNQEQKTNSVTREPDLPPRPSVNQESTTDPISNHETIKELNDDPEEYYQPENFDYKPSSSSLSSSAEGPTHEKKETKNHFNIKLSKKLLRSSSKESVDSLEKHPLKKRKQSFLKKMLRKYCKKTPTPMAHDSECAELASSDEPEYETVDYVKVDSTKQDSKSTAPEEKPKVFGTKSVISDGAMLELKKKLRNMGEIGNSSESDDIMEEYADVSKVSAPASVKNDPLQGNKKPVPVPRHTGTPNIPTEELGLVSHRDPEDKQTITKPPGLPPRRFLRPRSPWHDIPTNNSPVYGNLDDLHSASVRQEITDEMLGTPQGFTFVKNKWRAAEKGSSQAQWNRELRQVAFPGRLGQRVLQWQGETSGGEDDKHETSMCSERDKNLNKAPDYQETLKARGKEEGSLVPSSEERNRPALESKKELHTTCHPTVHIEKTQTVVKSTDTSGYFVFVECEDTSKLPLNIERKTNESHIEQNEIPGMELIEKQGKNISGTHINEIEDKVKVNKYIDNCNNIESVPSNTFIAAEIKQIEAERKEDSGIQASDYTLKSENSIEQSGDKSFRKEINGEEENVKGKSCFAILNKGINKTEDSVIIDVSTQVSCADDTLNGPRQTINSNFNKDTDVQLSFQINSSRSIDISQIVSKPDPVELNETVQCESDDNIKLIDTDLPNMGLKENDKTINIHNSEDGKQDSLALLDVLDSGRDASIVKETIYSSLKQDLGTFSENGETHLKNRFVLTESDKNIKSINTYGNIPKISKTQETTECDKPSINKNIVEKNHVFEIGNKIVVNNGHEDEEVQLRKYNSSVKCIKYEETGHVEQEQLIPVTKRYSDELNLLLAQLAEITSAPLLSPGVTISLVDFPENRKQRDSELSEFDQLALQAPIRRRRHSDPDYDVPRPHRSLLHLLPRAGGTSVKLAQEGDVIQATRFFGETDLNVESLAPRLTQLFGTVDHSRNSWNTTSMSPDSLETEHISYTAQR</sequence>
<organism evidence="3">
    <name type="scientific">Timema poppense</name>
    <name type="common">Walking stick</name>
    <dbReference type="NCBI Taxonomy" id="170557"/>
    <lineage>
        <taxon>Eukaryota</taxon>
        <taxon>Metazoa</taxon>
        <taxon>Ecdysozoa</taxon>
        <taxon>Arthropoda</taxon>
        <taxon>Hexapoda</taxon>
        <taxon>Insecta</taxon>
        <taxon>Pterygota</taxon>
        <taxon>Neoptera</taxon>
        <taxon>Polyneoptera</taxon>
        <taxon>Phasmatodea</taxon>
        <taxon>Timematodea</taxon>
        <taxon>Timematoidea</taxon>
        <taxon>Timematidae</taxon>
        <taxon>Timema</taxon>
    </lineage>
</organism>
<dbReference type="Gene3D" id="2.30.29.30">
    <property type="entry name" value="Pleckstrin-homology domain (PH domain)/Phosphotyrosine-binding domain (PTB)"/>
    <property type="match status" value="1"/>
</dbReference>
<gene>
    <name evidence="3" type="ORF">TPSB3V08_LOCUS4062</name>
</gene>